<reference evidence="5" key="1">
    <citation type="journal article" date="2012" name="Science">
        <title>The Paleozoic origin of enzymatic lignin decomposition reconstructed from 31 fungal genomes.</title>
        <authorList>
            <person name="Floudas D."/>
            <person name="Binder M."/>
            <person name="Riley R."/>
            <person name="Barry K."/>
            <person name="Blanchette R.A."/>
            <person name="Henrissat B."/>
            <person name="Martinez A.T."/>
            <person name="Otillar R."/>
            <person name="Spatafora J.W."/>
            <person name="Yadav J.S."/>
            <person name="Aerts A."/>
            <person name="Benoit I."/>
            <person name="Boyd A."/>
            <person name="Carlson A."/>
            <person name="Copeland A."/>
            <person name="Coutinho P.M."/>
            <person name="de Vries R.P."/>
            <person name="Ferreira P."/>
            <person name="Findley K."/>
            <person name="Foster B."/>
            <person name="Gaskell J."/>
            <person name="Glotzer D."/>
            <person name="Gorecki P."/>
            <person name="Heitman J."/>
            <person name="Hesse C."/>
            <person name="Hori C."/>
            <person name="Igarashi K."/>
            <person name="Jurgens J.A."/>
            <person name="Kallen N."/>
            <person name="Kersten P."/>
            <person name="Kohler A."/>
            <person name="Kuees U."/>
            <person name="Kumar T.K.A."/>
            <person name="Kuo A."/>
            <person name="LaButti K."/>
            <person name="Larrondo L.F."/>
            <person name="Lindquist E."/>
            <person name="Ling A."/>
            <person name="Lombard V."/>
            <person name="Lucas S."/>
            <person name="Lundell T."/>
            <person name="Martin R."/>
            <person name="McLaughlin D.J."/>
            <person name="Morgenstern I."/>
            <person name="Morin E."/>
            <person name="Murat C."/>
            <person name="Nagy L.G."/>
            <person name="Nolan M."/>
            <person name="Ohm R.A."/>
            <person name="Patyshakuliyeva A."/>
            <person name="Rokas A."/>
            <person name="Ruiz-Duenas F.J."/>
            <person name="Sabat G."/>
            <person name="Salamov A."/>
            <person name="Samejima M."/>
            <person name="Schmutz J."/>
            <person name="Slot J.C."/>
            <person name="St John F."/>
            <person name="Stenlid J."/>
            <person name="Sun H."/>
            <person name="Sun S."/>
            <person name="Syed K."/>
            <person name="Tsang A."/>
            <person name="Wiebenga A."/>
            <person name="Young D."/>
            <person name="Pisabarro A."/>
            <person name="Eastwood D.C."/>
            <person name="Martin F."/>
            <person name="Cullen D."/>
            <person name="Grigoriev I.V."/>
            <person name="Hibbett D.S."/>
        </authorList>
    </citation>
    <scope>NUCLEOTIDE SEQUENCE [LARGE SCALE GENOMIC DNA]</scope>
    <source>
        <strain evidence="5">RWD-64-598 SS2</strain>
    </source>
</reference>
<dbReference type="Proteomes" id="UP000053558">
    <property type="component" value="Unassembled WGS sequence"/>
</dbReference>
<feature type="domain" description="NmrA-like" evidence="3">
    <location>
        <begin position="7"/>
        <end position="223"/>
    </location>
</feature>
<dbReference type="GeneID" id="19204768"/>
<dbReference type="PANTHER" id="PTHR47706:SF9">
    <property type="entry name" value="NMRA-LIKE DOMAIN-CONTAINING PROTEIN-RELATED"/>
    <property type="match status" value="1"/>
</dbReference>
<sequence>MSNTFKSFAIIGAGGYLGRPIYESLLASSASKVVVLSRPDSDKTFASHPKQVVEKVKLDDVDAVAAVLKKHGVEVLVSAIAIVGFGTQTALADAAKRADVQLFVPSEFGIPSEGAQGLLGSKAKVCDYAKSIGLPFLRLYTGLFMESIPSAGSVETGKFVYLERGTAPLSVTSIIDIGGFLAHVLTTLTPAELQGVTFRIEGERTSFAELAALYHEVKGLPAESLGVDRFRAEVPKADFKVPLASVVNEGKGVITYCHVQGKDLGQGVISNGLWEGHSWKSAREVIRELK</sequence>
<dbReference type="SUPFAM" id="SSF51735">
    <property type="entry name" value="NAD(P)-binding Rossmann-fold domains"/>
    <property type="match status" value="1"/>
</dbReference>
<name>A0A5M3N2M3_CONPW</name>
<evidence type="ECO:0000256" key="2">
    <source>
        <dbReference type="ARBA" id="ARBA00023002"/>
    </source>
</evidence>
<dbReference type="InterPro" id="IPR036291">
    <property type="entry name" value="NAD(P)-bd_dom_sf"/>
</dbReference>
<keyword evidence="2" id="KW-0560">Oxidoreductase</keyword>
<evidence type="ECO:0000259" key="3">
    <source>
        <dbReference type="Pfam" id="PF05368"/>
    </source>
</evidence>
<evidence type="ECO:0000313" key="5">
    <source>
        <dbReference type="Proteomes" id="UP000053558"/>
    </source>
</evidence>
<dbReference type="Pfam" id="PF05368">
    <property type="entry name" value="NmrA"/>
    <property type="match status" value="1"/>
</dbReference>
<dbReference type="KEGG" id="cput:CONPUDRAFT_162738"/>
<dbReference type="PANTHER" id="PTHR47706">
    <property type="entry name" value="NMRA-LIKE FAMILY PROTEIN"/>
    <property type="match status" value="1"/>
</dbReference>
<keyword evidence="1" id="KW-0521">NADP</keyword>
<dbReference type="EMBL" id="JH711574">
    <property type="protein sequence ID" value="EIW85566.1"/>
    <property type="molecule type" value="Genomic_DNA"/>
</dbReference>
<keyword evidence="5" id="KW-1185">Reference proteome</keyword>
<evidence type="ECO:0000313" key="4">
    <source>
        <dbReference type="EMBL" id="EIW85566.1"/>
    </source>
</evidence>
<dbReference type="RefSeq" id="XP_007765016.1">
    <property type="nucleotide sequence ID" value="XM_007766826.1"/>
</dbReference>
<dbReference type="GO" id="GO:0016491">
    <property type="term" value="F:oxidoreductase activity"/>
    <property type="evidence" value="ECO:0007669"/>
    <property type="project" value="UniProtKB-KW"/>
</dbReference>
<accession>A0A5M3N2M3</accession>
<dbReference type="OMA" id="HEIAAMY"/>
<evidence type="ECO:0000256" key="1">
    <source>
        <dbReference type="ARBA" id="ARBA00022857"/>
    </source>
</evidence>
<proteinExistence type="predicted"/>
<dbReference type="Gene3D" id="3.40.50.720">
    <property type="entry name" value="NAD(P)-binding Rossmann-like Domain"/>
    <property type="match status" value="1"/>
</dbReference>
<organism evidence="4 5">
    <name type="scientific">Coniophora puteana (strain RWD-64-598)</name>
    <name type="common">Brown rot fungus</name>
    <dbReference type="NCBI Taxonomy" id="741705"/>
    <lineage>
        <taxon>Eukaryota</taxon>
        <taxon>Fungi</taxon>
        <taxon>Dikarya</taxon>
        <taxon>Basidiomycota</taxon>
        <taxon>Agaricomycotina</taxon>
        <taxon>Agaricomycetes</taxon>
        <taxon>Agaricomycetidae</taxon>
        <taxon>Boletales</taxon>
        <taxon>Coniophorineae</taxon>
        <taxon>Coniophoraceae</taxon>
        <taxon>Coniophora</taxon>
    </lineage>
</organism>
<dbReference type="InterPro" id="IPR051609">
    <property type="entry name" value="NmrA/Isoflavone_reductase-like"/>
</dbReference>
<gene>
    <name evidence="4" type="ORF">CONPUDRAFT_162738</name>
</gene>
<dbReference type="InterPro" id="IPR008030">
    <property type="entry name" value="NmrA-like"/>
</dbReference>
<dbReference type="OrthoDB" id="9974981at2759"/>
<protein>
    <submittedName>
        <fullName evidence="4">NAD(P)-binding protein</fullName>
    </submittedName>
</protein>
<dbReference type="AlphaFoldDB" id="A0A5M3N2M3"/>
<comment type="caution">
    <text evidence="4">The sequence shown here is derived from an EMBL/GenBank/DDBJ whole genome shotgun (WGS) entry which is preliminary data.</text>
</comment>